<feature type="region of interest" description="Disordered" evidence="1">
    <location>
        <begin position="763"/>
        <end position="782"/>
    </location>
</feature>
<dbReference type="OrthoDB" id="1443240at2"/>
<proteinExistence type="predicted"/>
<dbReference type="EMBL" id="FRAS01000009">
    <property type="protein sequence ID" value="SHL05130.1"/>
    <property type="molecule type" value="Genomic_DNA"/>
</dbReference>
<feature type="compositionally biased region" description="Polar residues" evidence="1">
    <location>
        <begin position="773"/>
        <end position="782"/>
    </location>
</feature>
<dbReference type="Pfam" id="PF18962">
    <property type="entry name" value="Por_Secre_tail"/>
    <property type="match status" value="1"/>
</dbReference>
<dbReference type="AlphaFoldDB" id="A0A1M6XGH1"/>
<dbReference type="Proteomes" id="UP000183947">
    <property type="component" value="Unassembled WGS sequence"/>
</dbReference>
<dbReference type="InterPro" id="IPR013783">
    <property type="entry name" value="Ig-like_fold"/>
</dbReference>
<evidence type="ECO:0000313" key="3">
    <source>
        <dbReference type="EMBL" id="SHL05130.1"/>
    </source>
</evidence>
<dbReference type="InterPro" id="IPR026444">
    <property type="entry name" value="Secre_tail"/>
</dbReference>
<gene>
    <name evidence="3" type="ORF">SAMN02746009_02038</name>
</gene>
<evidence type="ECO:0000313" key="4">
    <source>
        <dbReference type="Proteomes" id="UP000183947"/>
    </source>
</evidence>
<dbReference type="STRING" id="1121959.SAMN02746009_02038"/>
<evidence type="ECO:0000256" key="1">
    <source>
        <dbReference type="SAM" id="MobiDB-lite"/>
    </source>
</evidence>
<name>A0A1M6XGH1_9BACT</name>
<reference evidence="4" key="1">
    <citation type="submission" date="2016-11" db="EMBL/GenBank/DDBJ databases">
        <authorList>
            <person name="Varghese N."/>
            <person name="Submissions S."/>
        </authorList>
    </citation>
    <scope>NUCLEOTIDE SEQUENCE [LARGE SCALE GENOMIC DNA]</scope>
    <source>
        <strain evidence="4">DSM 18569</strain>
    </source>
</reference>
<dbReference type="NCBIfam" id="TIGR04183">
    <property type="entry name" value="Por_Secre_tail"/>
    <property type="match status" value="1"/>
</dbReference>
<dbReference type="Gene3D" id="2.60.40.10">
    <property type="entry name" value="Immunoglobulins"/>
    <property type="match status" value="2"/>
</dbReference>
<feature type="domain" description="Secretion system C-terminal sorting" evidence="2">
    <location>
        <begin position="1106"/>
        <end position="1176"/>
    </location>
</feature>
<keyword evidence="4" id="KW-1185">Reference proteome</keyword>
<protein>
    <submittedName>
        <fullName evidence="3">Por secretion system C-terminal sorting domain-containing protein</fullName>
    </submittedName>
</protein>
<sequence length="1178" mass="123789">MNNPYLRTMRRALRPQDQQIEESQNRPASRFWAVLLLMLGVSLNTFAQTFSEDMRDPGVNAPTTRESVVSYTSRGGFSFDAAGSETGGLTYSGNALMATAVGAQSTGYTGASGSNSVFFGGPVTGGLPLPIDFRIAGINTASLSRVQLTFGLYTQQGLAPTTGDFLVQYSTDGFATSTTVGYSRNTNNTAAGTNFAWNLYSVDAALPNVNSLAVRFVRTTQATGSPNGTGNTTKDFRLDDVRVNSLTPTLTATIDSQIFPDTPTNQRSAPQELTVTGSNLTSAATVTAPAGFLVRVAGTTNAYTQSIQLTPNVNGNVSELVDVIFAPTLATSPGPYPDPTGGTLTVSSTGASTRNIAITGNALAPQPLLTANPNTLAFGAQTVGTSSALQSFQLTGQDLTGNVTVTAPNGFEIRVGAAPFSPNPITLTTSGGSLNQQVDVRFVPGTTGTITGNVVATGNAGSQATVAVSGSGTAAPVTPTINSSTTNLDFQTVTNSGSAQTQTFTVSATNLSGPLTLTPSNANIEIRNITGVAGSFSSSPLVINPNPSGNITNQIIEVRLVPAVASGAFIGNIALTSTGATTVNVAVNANNPSGAISDISLTNPILTEFSTSPGVPSSVKSYNVSADNLLQDLTITAPQFFQIALSADPNAPGGFNSLGTTTGNSLVLPRIQGSSDPTLNGDVDLTTIYVRYFPPGPQTNRGQVISNSSAPARTQFVTVNGSSEPELDVLGSFANVVNLVKFEKSATQTLILRGARLASPVTIRVPRDPEPGTTASPLNPARTPQFQISKFADFRDIRPDDQFPGTTLTYAPDENDSLARVPLYVRYAPTRVGQATADLLFRTPDLFSNVEFTRVPNARLRGNAIDVEPTRQSSATVTRSADGRSVTIIFTQEDGSPFPGNPEGAGFGENRLIIASTNNTLTPGFFPQDATPYDPGNNVYGNGSRINGNYVVFASSATTAIITGLTPGVNYFFFGFEYNNDQVLGAENFKTPNLPITVQLPLPVELVSFTAQLRNGQVNLEWVTASEKNNRGFEVERSQDGKQFTKVSYKEGRGTTSARTTYTDVDAKPLPGLSYYRLKQIDTDGKFVYSPAVIVKNAGLTEASFYPNPTSGKLTILLPQANTAADLRVQILDLTGRLVREETLPVTGELDLSALQAGTYMVTVGSGNQKVTRKVVKN</sequence>
<accession>A0A1M6XGH1</accession>
<organism evidence="3 4">
    <name type="scientific">Hymenobacter psychrotolerans DSM 18569</name>
    <dbReference type="NCBI Taxonomy" id="1121959"/>
    <lineage>
        <taxon>Bacteria</taxon>
        <taxon>Pseudomonadati</taxon>
        <taxon>Bacteroidota</taxon>
        <taxon>Cytophagia</taxon>
        <taxon>Cytophagales</taxon>
        <taxon>Hymenobacteraceae</taxon>
        <taxon>Hymenobacter</taxon>
    </lineage>
</organism>
<evidence type="ECO:0000259" key="2">
    <source>
        <dbReference type="Pfam" id="PF18962"/>
    </source>
</evidence>